<sequence>MEQLTVRPQTKMPAPNINETTFLAVVWISVSTSFLFLATRLATRWKIAPQKRADDFFLLLAWLFSLGMAILWSIFYKHLYTILAFSKGDLSSIPLNIDWCKIQQQLRAQLAGYILNYCSIWSVKFSFMFFFRKLGERYRLQKIIWWSVFGLLIVSFAGCIGTLDFACEVSAVDEILRNCASTDSVRLARLTVKIATSLDIATDVAIILLSSNVLWRARINWKRKLALIGISLLTAFIICVAIVRMVWAIVGTGIPDVSWLIPWSMVEICVAIMVACLASYWTLYTMAKARSPSPTVDSESTITQETRRDVRLRENLAVIDGCRYMLGTRSRSRSKSRRMKCWKREVQEQEQEV</sequence>
<evidence type="ECO:0000313" key="2">
    <source>
        <dbReference type="Proteomes" id="UP001177260"/>
    </source>
</evidence>
<protein>
    <submittedName>
        <fullName evidence="1">Uncharacterized protein</fullName>
    </submittedName>
</protein>
<comment type="caution">
    <text evidence="1">The sequence shown here is derived from an EMBL/GenBank/DDBJ whole genome shotgun (WGS) entry which is preliminary data.</text>
</comment>
<evidence type="ECO:0000313" key="1">
    <source>
        <dbReference type="EMBL" id="KAK1144532.1"/>
    </source>
</evidence>
<proteinExistence type="predicted"/>
<dbReference type="Proteomes" id="UP001177260">
    <property type="component" value="Unassembled WGS sequence"/>
</dbReference>
<name>A0ACC3B2Z6_9EURO</name>
<accession>A0ACC3B2Z6</accession>
<organism evidence="1 2">
    <name type="scientific">Aspergillus melleus</name>
    <dbReference type="NCBI Taxonomy" id="138277"/>
    <lineage>
        <taxon>Eukaryota</taxon>
        <taxon>Fungi</taxon>
        <taxon>Dikarya</taxon>
        <taxon>Ascomycota</taxon>
        <taxon>Pezizomycotina</taxon>
        <taxon>Eurotiomycetes</taxon>
        <taxon>Eurotiomycetidae</taxon>
        <taxon>Eurotiales</taxon>
        <taxon>Aspergillaceae</taxon>
        <taxon>Aspergillus</taxon>
        <taxon>Aspergillus subgen. Circumdati</taxon>
    </lineage>
</organism>
<gene>
    <name evidence="1" type="ORF">N8T08_005405</name>
</gene>
<keyword evidence="2" id="KW-1185">Reference proteome</keyword>
<dbReference type="EMBL" id="JAOPJF010000030">
    <property type="protein sequence ID" value="KAK1144532.1"/>
    <property type="molecule type" value="Genomic_DNA"/>
</dbReference>
<reference evidence="1 2" key="1">
    <citation type="journal article" date="2023" name="ACS Omega">
        <title>Identification of the Neoaspergillic Acid Biosynthesis Gene Cluster by Establishing an In Vitro CRISPR-Ribonucleoprotein Genetic System in Aspergillus melleus.</title>
        <authorList>
            <person name="Yuan B."/>
            <person name="Grau M.F."/>
            <person name="Murata R.M."/>
            <person name="Torok T."/>
            <person name="Venkateswaran K."/>
            <person name="Stajich J.E."/>
            <person name="Wang C.C.C."/>
        </authorList>
    </citation>
    <scope>NUCLEOTIDE SEQUENCE [LARGE SCALE GENOMIC DNA]</scope>
    <source>
        <strain evidence="1 2">IMV 1140</strain>
    </source>
</reference>